<dbReference type="EMBL" id="JAKJXP020000121">
    <property type="protein sequence ID" value="KAK7744359.1"/>
    <property type="molecule type" value="Genomic_DNA"/>
</dbReference>
<keyword evidence="2" id="KW-1185">Reference proteome</keyword>
<dbReference type="AlphaFoldDB" id="A0AAN9UHL5"/>
<protein>
    <submittedName>
        <fullName evidence="1">Uncharacterized protein</fullName>
    </submittedName>
</protein>
<accession>A0AAN9UHL5</accession>
<organism evidence="1 2">
    <name type="scientific">Diatrype stigma</name>
    <dbReference type="NCBI Taxonomy" id="117547"/>
    <lineage>
        <taxon>Eukaryota</taxon>
        <taxon>Fungi</taxon>
        <taxon>Dikarya</taxon>
        <taxon>Ascomycota</taxon>
        <taxon>Pezizomycotina</taxon>
        <taxon>Sordariomycetes</taxon>
        <taxon>Xylariomycetidae</taxon>
        <taxon>Xylariales</taxon>
        <taxon>Diatrypaceae</taxon>
        <taxon>Diatrype</taxon>
    </lineage>
</organism>
<comment type="caution">
    <text evidence="1">The sequence shown here is derived from an EMBL/GenBank/DDBJ whole genome shotgun (WGS) entry which is preliminary data.</text>
</comment>
<sequence>MEDNILVIQDRGLHKEVTRLVKDIKVEEEWKDDRDSLPFHLLDLSPPKIKIVVWGWRLKINRYEESISYYLEDHRDEGLR</sequence>
<proteinExistence type="predicted"/>
<evidence type="ECO:0000313" key="1">
    <source>
        <dbReference type="EMBL" id="KAK7744359.1"/>
    </source>
</evidence>
<gene>
    <name evidence="1" type="ORF">SLS62_010213</name>
</gene>
<reference evidence="1 2" key="1">
    <citation type="submission" date="2024-02" db="EMBL/GenBank/DDBJ databases">
        <title>De novo assembly and annotation of 12 fungi associated with fruit tree decline syndrome in Ontario, Canada.</title>
        <authorList>
            <person name="Sulman M."/>
            <person name="Ellouze W."/>
            <person name="Ilyukhin E."/>
        </authorList>
    </citation>
    <scope>NUCLEOTIDE SEQUENCE [LARGE SCALE GENOMIC DNA]</scope>
    <source>
        <strain evidence="1 2">M11/M66-122</strain>
    </source>
</reference>
<evidence type="ECO:0000313" key="2">
    <source>
        <dbReference type="Proteomes" id="UP001320420"/>
    </source>
</evidence>
<dbReference type="Proteomes" id="UP001320420">
    <property type="component" value="Unassembled WGS sequence"/>
</dbReference>
<name>A0AAN9UHL5_9PEZI</name>